<organism evidence="1 2">
    <name type="scientific">Schistosoma margrebowiei</name>
    <dbReference type="NCBI Taxonomy" id="48269"/>
    <lineage>
        <taxon>Eukaryota</taxon>
        <taxon>Metazoa</taxon>
        <taxon>Spiralia</taxon>
        <taxon>Lophotrochozoa</taxon>
        <taxon>Platyhelminthes</taxon>
        <taxon>Trematoda</taxon>
        <taxon>Digenea</taxon>
        <taxon>Strigeidida</taxon>
        <taxon>Schistosomatoidea</taxon>
        <taxon>Schistosomatidae</taxon>
        <taxon>Schistosoma</taxon>
    </lineage>
</organism>
<dbReference type="AlphaFoldDB" id="A0A183M2J9"/>
<protein>
    <submittedName>
        <fullName evidence="1">Uncharacterized protein</fullName>
    </submittedName>
</protein>
<dbReference type="EMBL" id="UZAI01005225">
    <property type="protein sequence ID" value="VDO89667.1"/>
    <property type="molecule type" value="Genomic_DNA"/>
</dbReference>
<keyword evidence="2" id="KW-1185">Reference proteome</keyword>
<sequence length="91" mass="10135">MQLDDLDFSDGVVLLHHAKQQIRLNIATVALAFAASGLNIHKENCKILKYNTKSTNLIMLVGEALDEVETSKYLDSIIDKRGYDACIINLD</sequence>
<accession>A0A183M2J9</accession>
<proteinExistence type="predicted"/>
<evidence type="ECO:0000313" key="2">
    <source>
        <dbReference type="Proteomes" id="UP000277204"/>
    </source>
</evidence>
<reference evidence="1 2" key="1">
    <citation type="submission" date="2018-11" db="EMBL/GenBank/DDBJ databases">
        <authorList>
            <consortium name="Pathogen Informatics"/>
        </authorList>
    </citation>
    <scope>NUCLEOTIDE SEQUENCE [LARGE SCALE GENOMIC DNA]</scope>
    <source>
        <strain evidence="1 2">Zambia</strain>
    </source>
</reference>
<name>A0A183M2J9_9TREM</name>
<gene>
    <name evidence="1" type="ORF">SMRZ_LOCUS10274</name>
</gene>
<evidence type="ECO:0000313" key="1">
    <source>
        <dbReference type="EMBL" id="VDO89667.1"/>
    </source>
</evidence>
<dbReference type="Proteomes" id="UP000277204">
    <property type="component" value="Unassembled WGS sequence"/>
</dbReference>